<sequence>MKYNIININFPKYISLLGFIFAGIITESASAQTTIDTLKIKAANIERAYIDEISIIGISGQKPVALKDGSYRLESKNQTADIILTKGRINGSVSETDGNVKNDYTIVNSLIMTYNSSTGSIPTVDTYRKEKNMFFKQYENSILRTEGWVSLDKNKHYGRGVSKSYHRNGNIRHISDEVSETYTDFYPNGNKQRVSAVDRYEAYDEDGRLTNKQYRKNNVRYSDDYVEGKLYMRTYENSEKNEVKEYYKNALLQKKEVIKTINGIQRLLTYNKTGKLISNERYLPANEILLYEEKRPSGQ</sequence>
<dbReference type="EMBL" id="UGYW01000002">
    <property type="protein sequence ID" value="SUJ28813.1"/>
    <property type="molecule type" value="Genomic_DNA"/>
</dbReference>
<reference evidence="1 2" key="1">
    <citation type="submission" date="2018-06" db="EMBL/GenBank/DDBJ databases">
        <authorList>
            <consortium name="Pathogen Informatics"/>
            <person name="Doyle S."/>
        </authorList>
    </citation>
    <scope>NUCLEOTIDE SEQUENCE [LARGE SCALE GENOMIC DNA]</scope>
    <source>
        <strain evidence="1 2">NCTC11388</strain>
    </source>
</reference>
<organism evidence="1 2">
    <name type="scientific">Sphingobacterium spiritivorum</name>
    <name type="common">Flavobacterium spiritivorum</name>
    <dbReference type="NCBI Taxonomy" id="258"/>
    <lineage>
        <taxon>Bacteria</taxon>
        <taxon>Pseudomonadati</taxon>
        <taxon>Bacteroidota</taxon>
        <taxon>Sphingobacteriia</taxon>
        <taxon>Sphingobacteriales</taxon>
        <taxon>Sphingobacteriaceae</taxon>
        <taxon>Sphingobacterium</taxon>
    </lineage>
</organism>
<protein>
    <recommendedName>
        <fullName evidence="3">MORN repeat variant</fullName>
    </recommendedName>
</protein>
<gene>
    <name evidence="1" type="ORF">NCTC11388_04455</name>
</gene>
<dbReference type="AlphaFoldDB" id="A0A380CUX4"/>
<evidence type="ECO:0008006" key="3">
    <source>
        <dbReference type="Google" id="ProtNLM"/>
    </source>
</evidence>
<accession>A0A380CUX4</accession>
<evidence type="ECO:0000313" key="2">
    <source>
        <dbReference type="Proteomes" id="UP000254893"/>
    </source>
</evidence>
<dbReference type="Proteomes" id="UP000254893">
    <property type="component" value="Unassembled WGS sequence"/>
</dbReference>
<dbReference type="RefSeq" id="WP_115171666.1">
    <property type="nucleotide sequence ID" value="NZ_UGYW01000002.1"/>
</dbReference>
<proteinExistence type="predicted"/>
<evidence type="ECO:0000313" key="1">
    <source>
        <dbReference type="EMBL" id="SUJ28813.1"/>
    </source>
</evidence>
<name>A0A380CUX4_SPHSI</name>